<accession>A0ACC1BFB2</accession>
<comment type="caution">
    <text evidence="1">The sequence shown here is derived from an EMBL/GenBank/DDBJ whole genome shotgun (WGS) entry which is preliminary data.</text>
</comment>
<gene>
    <name evidence="1" type="ORF">Patl1_28330</name>
</gene>
<sequence>MTIADMEEKVAYTLKLIEEDGDSFAKRAEMYYKKRPELINFVEEAFRAYRALAERYDHISTELQNANTTIAAVFPEQVQFAMDDDEDDAKRGNVKKPKEIQKKNIPNVPKTPIKDLKTILTTATKKLRADKSNKRAPTVAVVKSGLSKPEGLKEIDKLQKRILGLQTEKEFVKNSYESRLAKYWEIESQIQEVQERVSRLQDEFGEGIVIEDEEARSLMAAAALKSCQETLDQLQEKQERVANEAKVEVKKVKNARVKFESLKDEDLGNEINQRKPPAKDDSTKPPANDDSTTAVEEPERLDQEAGSAAQDTEDMKSSQENRKEQFEVGSGASLTVTEMAEKIDELVNMVVGLETAFSSQTSLIQRLTIETDELQTQIQTLESEKLTLINSKIHLSNKLSKKLEVKTLSKQDKTSLKKEESTAQVRLQKDTEGQEGAMNPNDGLKRPQSPKLSEDLDVKTSMEKDNTSLVKSLKLSEELDVKSSTEKDNTSPVKVHFQKEFEGCEHAANLAIDKQNNEKPDEELKVSESIQKEEKSVVNLGSLEEFKEQEEKLNHSDAPEKEMDVEADVTKGTKEHGLLTKGEVLSQPQVNHEPGNLLGQDQITQEKFDNQASPQGPQGQHKFVGVDRQGKINEEEDEPDWKHMFLNGIGNREKTLLTEYTSVLRNYKELKKKRDEKGMKTGENISHITGQLEELRSANAKKDEQIKSLLQKLKACSDENKHLQDQSAEPKGIVNEITRTVIEKELDILLLPVEQPQITSEIEEKFRASIDEVLEENLDFWLRFSTSFHEIQKFETEVKDLQAEVSKLQEKQKKSEGSSSIKYSIKSDGRPLYKHLREIQTELTVWMEKCALLKEELTSRFSSLCKIQEEITAALKTSAEDDEFTFTSYQAAKFQGEVLNMKQENNKVADELQAGLDHVTGLQIDIDETLTLLSEEFGLSESKNASNMRLPHSDSKTRVPLRSFIFGVKQKKQRPSLLNCMHPALVKKYNGLRSGSSR</sequence>
<proteinExistence type="predicted"/>
<reference evidence="2" key="1">
    <citation type="journal article" date="2023" name="G3 (Bethesda)">
        <title>Genome assembly and association tests identify interacting loci associated with vigor, precocity, and sex in interspecific pistachio rootstocks.</title>
        <authorList>
            <person name="Palmer W."/>
            <person name="Jacygrad E."/>
            <person name="Sagayaradj S."/>
            <person name="Cavanaugh K."/>
            <person name="Han R."/>
            <person name="Bertier L."/>
            <person name="Beede B."/>
            <person name="Kafkas S."/>
            <person name="Golino D."/>
            <person name="Preece J."/>
            <person name="Michelmore R."/>
        </authorList>
    </citation>
    <scope>NUCLEOTIDE SEQUENCE [LARGE SCALE GENOMIC DNA]</scope>
</reference>
<dbReference type="EMBL" id="CM047901">
    <property type="protein sequence ID" value="KAJ0097629.1"/>
    <property type="molecule type" value="Genomic_DNA"/>
</dbReference>
<protein>
    <submittedName>
        <fullName evidence="1">Uncharacterized protein</fullName>
    </submittedName>
</protein>
<name>A0ACC1BFB2_9ROSI</name>
<evidence type="ECO:0000313" key="2">
    <source>
        <dbReference type="Proteomes" id="UP001164250"/>
    </source>
</evidence>
<dbReference type="Proteomes" id="UP001164250">
    <property type="component" value="Chromosome 5"/>
</dbReference>
<organism evidence="1 2">
    <name type="scientific">Pistacia atlantica</name>
    <dbReference type="NCBI Taxonomy" id="434234"/>
    <lineage>
        <taxon>Eukaryota</taxon>
        <taxon>Viridiplantae</taxon>
        <taxon>Streptophyta</taxon>
        <taxon>Embryophyta</taxon>
        <taxon>Tracheophyta</taxon>
        <taxon>Spermatophyta</taxon>
        <taxon>Magnoliopsida</taxon>
        <taxon>eudicotyledons</taxon>
        <taxon>Gunneridae</taxon>
        <taxon>Pentapetalae</taxon>
        <taxon>rosids</taxon>
        <taxon>malvids</taxon>
        <taxon>Sapindales</taxon>
        <taxon>Anacardiaceae</taxon>
        <taxon>Pistacia</taxon>
    </lineage>
</organism>
<evidence type="ECO:0000313" key="1">
    <source>
        <dbReference type="EMBL" id="KAJ0097629.1"/>
    </source>
</evidence>
<keyword evidence="2" id="KW-1185">Reference proteome</keyword>